<accession>A0A4Y8ZVW6</accession>
<comment type="caution">
    <text evidence="1">The sequence shown here is derived from an EMBL/GenBank/DDBJ whole genome shotgun (WGS) entry which is preliminary data.</text>
</comment>
<sequence>MPVRPPAAIRPGRSHRSARACRKSAAVQAGECEGAGLVPKRSRPIRGFAIGWLGPADLQPPAVPEVPLVSVPVLLALLLAGPAAGSALERFFTGTTEGAGTVDVIASRPHAMRDRARGRIDAEGALVLDQIVEEAGKPVRRRAWRLLRSGGNRITGTISDVNGPVSGEIAGDTLHLRYRMKEGPSVEQWITLDPGGRSARNRMTFRRFGLKVATVQSTIRKLD</sequence>
<dbReference type="Pfam" id="PF12915">
    <property type="entry name" value="DUF3833"/>
    <property type="match status" value="1"/>
</dbReference>
<dbReference type="InterPro" id="IPR024409">
    <property type="entry name" value="DUF3833"/>
</dbReference>
<gene>
    <name evidence="1" type="ORF">E2493_03920</name>
</gene>
<organism evidence="1 2">
    <name type="scientific">Sphingomonas parva</name>
    <dbReference type="NCBI Taxonomy" id="2555898"/>
    <lineage>
        <taxon>Bacteria</taxon>
        <taxon>Pseudomonadati</taxon>
        <taxon>Pseudomonadota</taxon>
        <taxon>Alphaproteobacteria</taxon>
        <taxon>Sphingomonadales</taxon>
        <taxon>Sphingomonadaceae</taxon>
        <taxon>Sphingomonas</taxon>
    </lineage>
</organism>
<protein>
    <submittedName>
        <fullName evidence="1">DUF3833 family protein</fullName>
    </submittedName>
</protein>
<reference evidence="1 2" key="1">
    <citation type="submission" date="2019-03" db="EMBL/GenBank/DDBJ databases">
        <title>Genome sequence of Sphingomonas sp. 17J27-24.</title>
        <authorList>
            <person name="Kim M."/>
            <person name="Maeng S."/>
            <person name="Sathiyaraj S."/>
        </authorList>
    </citation>
    <scope>NUCLEOTIDE SEQUENCE [LARGE SCALE GENOMIC DNA]</scope>
    <source>
        <strain evidence="1 2">17J27-24</strain>
    </source>
</reference>
<keyword evidence="2" id="KW-1185">Reference proteome</keyword>
<dbReference type="EMBL" id="SPDV01000005">
    <property type="protein sequence ID" value="TFI59627.1"/>
    <property type="molecule type" value="Genomic_DNA"/>
</dbReference>
<dbReference type="AlphaFoldDB" id="A0A4Y8ZVW6"/>
<dbReference type="OrthoDB" id="7391154at2"/>
<proteinExistence type="predicted"/>
<evidence type="ECO:0000313" key="1">
    <source>
        <dbReference type="EMBL" id="TFI59627.1"/>
    </source>
</evidence>
<evidence type="ECO:0000313" key="2">
    <source>
        <dbReference type="Proteomes" id="UP000298213"/>
    </source>
</evidence>
<name>A0A4Y8ZVW6_9SPHN</name>
<dbReference type="Proteomes" id="UP000298213">
    <property type="component" value="Unassembled WGS sequence"/>
</dbReference>